<evidence type="ECO:0000256" key="3">
    <source>
        <dbReference type="ARBA" id="ARBA00022475"/>
    </source>
</evidence>
<comment type="subcellular location">
    <subcellularLocation>
        <location evidence="1 7">Cell membrane</location>
        <topology evidence="1 7">Multi-pass membrane protein</topology>
    </subcellularLocation>
</comment>
<dbReference type="CDD" id="cd06261">
    <property type="entry name" value="TM_PBP2"/>
    <property type="match status" value="1"/>
</dbReference>
<feature type="domain" description="ABC transmembrane type-1" evidence="8">
    <location>
        <begin position="155"/>
        <end position="361"/>
    </location>
</feature>
<keyword evidence="6 7" id="KW-0472">Membrane</keyword>
<dbReference type="EMBL" id="JBHTKB010000001">
    <property type="protein sequence ID" value="MFD0912024.1"/>
    <property type="molecule type" value="Genomic_DNA"/>
</dbReference>
<dbReference type="InterPro" id="IPR035906">
    <property type="entry name" value="MetI-like_sf"/>
</dbReference>
<evidence type="ECO:0000256" key="4">
    <source>
        <dbReference type="ARBA" id="ARBA00022692"/>
    </source>
</evidence>
<evidence type="ECO:0000256" key="2">
    <source>
        <dbReference type="ARBA" id="ARBA00022448"/>
    </source>
</evidence>
<keyword evidence="5 7" id="KW-1133">Transmembrane helix</keyword>
<dbReference type="PANTHER" id="PTHR43163">
    <property type="entry name" value="DIPEPTIDE TRANSPORT SYSTEM PERMEASE PROTEIN DPPB-RELATED"/>
    <property type="match status" value="1"/>
</dbReference>
<evidence type="ECO:0000256" key="5">
    <source>
        <dbReference type="ARBA" id="ARBA00022989"/>
    </source>
</evidence>
<reference evidence="10" key="1">
    <citation type="journal article" date="2019" name="Int. J. Syst. Evol. Microbiol.">
        <title>The Global Catalogue of Microorganisms (GCM) 10K type strain sequencing project: providing services to taxonomists for standard genome sequencing and annotation.</title>
        <authorList>
            <consortium name="The Broad Institute Genomics Platform"/>
            <consortium name="The Broad Institute Genome Sequencing Center for Infectious Disease"/>
            <person name="Wu L."/>
            <person name="Ma J."/>
        </authorList>
    </citation>
    <scope>NUCLEOTIDE SEQUENCE [LARGE SCALE GENOMIC DNA]</scope>
    <source>
        <strain evidence="10">CCUG 58412</strain>
    </source>
</reference>
<dbReference type="Pfam" id="PF00528">
    <property type="entry name" value="BPD_transp_1"/>
    <property type="match status" value="1"/>
</dbReference>
<accession>A0ABW3F0X1</accession>
<sequence length="375" mass="39978">MQNLELKDVTPASSGQVEAAATADLIDLTPAAAAETARQAPVTENGSAAKQAKKSFFSSYLFKWIVKRTLSSIVGLFAISVLVFIATQALPSDPARVILGPEASEEAIETLHHQLGLDQSLLSQYLHWITPALQGDFGVSIDSKMPVVSLVAGKVNNTLILLGFTLALLIPAAFVIGIYLALHKDALLDRVSISLLIFVKAVPSFAIAYGLVMLLSTLVFNIFPAVSLIQSTQPIWGQLEFMVLPMLTLVLTSLPYLVRLIRGSLIEVLQSDFIISAHLRGLSKTQVIWKYAIPNAVIPTIQAIALIASVLLGGALVVEVVFAYPGIGSALNAAVDIRDIPVIQAVVVFLASGVMAINLLADIVTVLLTPKLRTA</sequence>
<keyword evidence="4 7" id="KW-0812">Transmembrane</keyword>
<comment type="similarity">
    <text evidence="7">Belongs to the binding-protein-dependent transport system permease family.</text>
</comment>
<dbReference type="Pfam" id="PF19300">
    <property type="entry name" value="BPD_transp_1_N"/>
    <property type="match status" value="1"/>
</dbReference>
<proteinExistence type="inferred from homology"/>
<dbReference type="Gene3D" id="1.10.3720.10">
    <property type="entry name" value="MetI-like"/>
    <property type="match status" value="1"/>
</dbReference>
<dbReference type="Proteomes" id="UP001597128">
    <property type="component" value="Unassembled WGS sequence"/>
</dbReference>
<evidence type="ECO:0000256" key="7">
    <source>
        <dbReference type="RuleBase" id="RU363032"/>
    </source>
</evidence>
<dbReference type="SUPFAM" id="SSF161098">
    <property type="entry name" value="MetI-like"/>
    <property type="match status" value="1"/>
</dbReference>
<keyword evidence="2 7" id="KW-0813">Transport</keyword>
<feature type="transmembrane region" description="Helical" evidence="7">
    <location>
        <begin position="235"/>
        <end position="258"/>
    </location>
</feature>
<dbReference type="PANTHER" id="PTHR43163:SF6">
    <property type="entry name" value="DIPEPTIDE TRANSPORT SYSTEM PERMEASE PROTEIN DPPB-RELATED"/>
    <property type="match status" value="1"/>
</dbReference>
<name>A0ABW3F0X1_9PROT</name>
<feature type="transmembrane region" description="Helical" evidence="7">
    <location>
        <begin position="194"/>
        <end position="223"/>
    </location>
</feature>
<evidence type="ECO:0000256" key="6">
    <source>
        <dbReference type="ARBA" id="ARBA00023136"/>
    </source>
</evidence>
<gene>
    <name evidence="9" type="ORF">ACFQ1Z_00560</name>
</gene>
<organism evidence="9 10">
    <name type="scientific">Methylophilus luteus</name>
    <dbReference type="NCBI Taxonomy" id="640108"/>
    <lineage>
        <taxon>Bacteria</taxon>
        <taxon>Pseudomonadati</taxon>
        <taxon>Pseudomonadota</taxon>
        <taxon>Betaproteobacteria</taxon>
        <taxon>Nitrosomonadales</taxon>
        <taxon>Methylophilaceae</taxon>
        <taxon>Methylophilus</taxon>
    </lineage>
</organism>
<evidence type="ECO:0000313" key="10">
    <source>
        <dbReference type="Proteomes" id="UP001597128"/>
    </source>
</evidence>
<feature type="transmembrane region" description="Helical" evidence="7">
    <location>
        <begin position="342"/>
        <end position="368"/>
    </location>
</feature>
<keyword evidence="3" id="KW-1003">Cell membrane</keyword>
<feature type="transmembrane region" description="Helical" evidence="7">
    <location>
        <begin position="70"/>
        <end position="90"/>
    </location>
</feature>
<dbReference type="RefSeq" id="WP_379054579.1">
    <property type="nucleotide sequence ID" value="NZ_JBHTKB010000001.1"/>
</dbReference>
<dbReference type="PROSITE" id="PS50928">
    <property type="entry name" value="ABC_TM1"/>
    <property type="match status" value="1"/>
</dbReference>
<protein>
    <submittedName>
        <fullName evidence="9">ABC transporter permease</fullName>
    </submittedName>
</protein>
<evidence type="ECO:0000256" key="1">
    <source>
        <dbReference type="ARBA" id="ARBA00004651"/>
    </source>
</evidence>
<evidence type="ECO:0000313" key="9">
    <source>
        <dbReference type="EMBL" id="MFD0912024.1"/>
    </source>
</evidence>
<evidence type="ECO:0000259" key="8">
    <source>
        <dbReference type="PROSITE" id="PS50928"/>
    </source>
</evidence>
<comment type="caution">
    <text evidence="9">The sequence shown here is derived from an EMBL/GenBank/DDBJ whole genome shotgun (WGS) entry which is preliminary data.</text>
</comment>
<feature type="transmembrane region" description="Helical" evidence="7">
    <location>
        <begin position="159"/>
        <end position="182"/>
    </location>
</feature>
<keyword evidence="10" id="KW-1185">Reference proteome</keyword>
<dbReference type="InterPro" id="IPR045621">
    <property type="entry name" value="BPD_transp_1_N"/>
</dbReference>
<dbReference type="InterPro" id="IPR000515">
    <property type="entry name" value="MetI-like"/>
</dbReference>
<feature type="transmembrane region" description="Helical" evidence="7">
    <location>
        <begin position="303"/>
        <end position="322"/>
    </location>
</feature>